<protein>
    <submittedName>
        <fullName evidence="3">MCE family protein</fullName>
    </submittedName>
</protein>
<dbReference type="InterPro" id="IPR052336">
    <property type="entry name" value="MlaD_Phospholipid_Transporter"/>
</dbReference>
<dbReference type="InterPro" id="IPR003399">
    <property type="entry name" value="Mce/MlaD"/>
</dbReference>
<dbReference type="PANTHER" id="PTHR33371">
    <property type="entry name" value="INTERMEMBRANE PHOSPHOLIPID TRANSPORT SYSTEM BINDING PROTEIN MLAD-RELATED"/>
    <property type="match status" value="1"/>
</dbReference>
<evidence type="ECO:0000313" key="4">
    <source>
        <dbReference type="Proteomes" id="UP000715441"/>
    </source>
</evidence>
<keyword evidence="4" id="KW-1185">Reference proteome</keyword>
<dbReference type="Proteomes" id="UP000715441">
    <property type="component" value="Unassembled WGS sequence"/>
</dbReference>
<gene>
    <name evidence="3" type="ORF">HFP15_01580</name>
</gene>
<accession>A0ABX1IWJ3</accession>
<dbReference type="NCBIfam" id="TIGR00996">
    <property type="entry name" value="Mtu_fam_mce"/>
    <property type="match status" value="1"/>
</dbReference>
<evidence type="ECO:0000259" key="1">
    <source>
        <dbReference type="Pfam" id="PF02470"/>
    </source>
</evidence>
<feature type="domain" description="Mce/MlaD" evidence="1">
    <location>
        <begin position="44"/>
        <end position="116"/>
    </location>
</feature>
<name>A0ABX1IWJ3_9PSEU</name>
<dbReference type="Pfam" id="PF11887">
    <property type="entry name" value="Mce4_CUP1"/>
    <property type="match status" value="1"/>
</dbReference>
<dbReference type="InterPro" id="IPR024516">
    <property type="entry name" value="Mce_C"/>
</dbReference>
<proteinExistence type="predicted"/>
<dbReference type="RefSeq" id="WP_168510573.1">
    <property type="nucleotide sequence ID" value="NZ_JAAXLS010000001.1"/>
</dbReference>
<dbReference type="InterPro" id="IPR005693">
    <property type="entry name" value="Mce"/>
</dbReference>
<dbReference type="EMBL" id="JAAXLS010000001">
    <property type="protein sequence ID" value="NKQ51566.1"/>
    <property type="molecule type" value="Genomic_DNA"/>
</dbReference>
<feature type="domain" description="Mammalian cell entry C-terminal" evidence="2">
    <location>
        <begin position="122"/>
        <end position="337"/>
    </location>
</feature>
<dbReference type="PANTHER" id="PTHR33371:SF19">
    <property type="entry name" value="MCE-FAMILY PROTEIN MCE4A"/>
    <property type="match status" value="1"/>
</dbReference>
<comment type="caution">
    <text evidence="3">The sequence shown here is derived from an EMBL/GenBank/DDBJ whole genome shotgun (WGS) entry which is preliminary data.</text>
</comment>
<evidence type="ECO:0000259" key="2">
    <source>
        <dbReference type="Pfam" id="PF11887"/>
    </source>
</evidence>
<evidence type="ECO:0000313" key="3">
    <source>
        <dbReference type="EMBL" id="NKQ51566.1"/>
    </source>
</evidence>
<sequence length="394" mass="41602">MVPGSRPVRYKLFGLLGVCVLALALFGVFASYNQMFVPVLRAEVVADRSGLLLDPKADVTLHGITVGEARTIDAVGGKAVIGIAIRREYAGDIPDNVGAQIISPTVFGAKFIDLVPAPSPSTRPIGEGAVIKATAVSTETNSVFDNLMRLLTTVKPAKLNATLGAVATALRGQGHNLGQFVSDLNTYLSRFNPTLPAVNQDLAALPDVAGTYADVAPDVLRIVDNATTLSRTVQDKEAGLHAMLLSLTRVSDDGRALLQDQGQQLVNLLDVMRPTTQLLAYYSPEFPCTFATVNTMRLSSSQAVGGLYNGISGSITFMPGQPGYQKGLDDPKVAATNPPKCYPSLVSNGPHYAFDDGTTTPDFYRRTTTIVSPLELAQQLLGPAIAPYVGGGGK</sequence>
<organism evidence="3 4">
    <name type="scientific">Amycolatopsis acididurans</name>
    <dbReference type="NCBI Taxonomy" id="2724524"/>
    <lineage>
        <taxon>Bacteria</taxon>
        <taxon>Bacillati</taxon>
        <taxon>Actinomycetota</taxon>
        <taxon>Actinomycetes</taxon>
        <taxon>Pseudonocardiales</taxon>
        <taxon>Pseudonocardiaceae</taxon>
        <taxon>Amycolatopsis</taxon>
    </lineage>
</organism>
<reference evidence="3 4" key="1">
    <citation type="submission" date="2020-04" db="EMBL/GenBank/DDBJ databases">
        <title>Novel species.</title>
        <authorList>
            <person name="Teo W.F.A."/>
            <person name="Lipun K."/>
            <person name="Srisuk N."/>
            <person name="Duangmal K."/>
        </authorList>
    </citation>
    <scope>NUCLEOTIDE SEQUENCE [LARGE SCALE GENOMIC DNA]</scope>
    <source>
        <strain evidence="3 4">K13G38</strain>
    </source>
</reference>
<dbReference type="Pfam" id="PF02470">
    <property type="entry name" value="MlaD"/>
    <property type="match status" value="1"/>
</dbReference>